<evidence type="ECO:0000256" key="1">
    <source>
        <dbReference type="SAM" id="MobiDB-lite"/>
    </source>
</evidence>
<gene>
    <name evidence="2" type="ORF">DQ384_31495</name>
</gene>
<dbReference type="Proteomes" id="UP000253094">
    <property type="component" value="Unassembled WGS sequence"/>
</dbReference>
<dbReference type="OrthoDB" id="8428173at2"/>
<comment type="caution">
    <text evidence="2">The sequence shown here is derived from an EMBL/GenBank/DDBJ whole genome shotgun (WGS) entry which is preliminary data.</text>
</comment>
<evidence type="ECO:0000313" key="3">
    <source>
        <dbReference type="Proteomes" id="UP000253094"/>
    </source>
</evidence>
<evidence type="ECO:0000313" key="2">
    <source>
        <dbReference type="EMBL" id="RCG25392.1"/>
    </source>
</evidence>
<dbReference type="AlphaFoldDB" id="A0A367F6A3"/>
<name>A0A367F6A3_9ACTN</name>
<dbReference type="RefSeq" id="WP_114032520.1">
    <property type="nucleotide sequence ID" value="NZ_QOIL01000022.1"/>
</dbReference>
<feature type="region of interest" description="Disordered" evidence="1">
    <location>
        <begin position="829"/>
        <end position="848"/>
    </location>
</feature>
<proteinExistence type="predicted"/>
<protein>
    <submittedName>
        <fullName evidence="2">Uncharacterized protein</fullName>
    </submittedName>
</protein>
<organism evidence="2 3">
    <name type="scientific">Sphaerisporangium album</name>
    <dbReference type="NCBI Taxonomy" id="509200"/>
    <lineage>
        <taxon>Bacteria</taxon>
        <taxon>Bacillati</taxon>
        <taxon>Actinomycetota</taxon>
        <taxon>Actinomycetes</taxon>
        <taxon>Streptosporangiales</taxon>
        <taxon>Streptosporangiaceae</taxon>
        <taxon>Sphaerisporangium</taxon>
    </lineage>
</organism>
<dbReference type="EMBL" id="QOIL01000022">
    <property type="protein sequence ID" value="RCG25392.1"/>
    <property type="molecule type" value="Genomic_DNA"/>
</dbReference>
<accession>A0A367F6A3</accession>
<keyword evidence="3" id="KW-1185">Reference proteome</keyword>
<reference evidence="2 3" key="1">
    <citation type="submission" date="2018-06" db="EMBL/GenBank/DDBJ databases">
        <title>Sphaerisporangium craniellae sp. nov., isolated from a marine sponge in the South China Sea.</title>
        <authorList>
            <person name="Li L."/>
        </authorList>
    </citation>
    <scope>NUCLEOTIDE SEQUENCE [LARGE SCALE GENOMIC DNA]</scope>
    <source>
        <strain evidence="2 3">CCTCC AA 208026</strain>
    </source>
</reference>
<sequence>MSWLLHDQLVVRTTGFPYEVLEEIRLPRTAADIDAVLAAERAAEAHRDRLLREVFPEAVRAARDASGDGDPATGRLLSKQRAAVGRRVPAPRPEAAPDPALVGLLQDWNRLLAEAAELAAGASAEHPAELELCRKRLGERAKDPVLRDAVLLLSPAFHEGLRRYAESPDGRGGRESRQIERRLVTYLQRLAAKNETNSHFGPVNYGTLDPDLPAAVRIERDPSVVTRTVFASARLAEAVSDGVRADPRMRAHLRPRPSVAHRFTDGRAVSALTGKPVALDATDARLIALSETGLTVRELARELADTVTPEDDGQAVAGRVDALVRRRLLAYAPLAAPDTARPLDAVAAWLDALPDPDDAVRVWRATTAELTALVEACGAGSRADGVTATKLLEERYEALTGEAARRGAGRMYVDRTLVFEECRGDLTRFELGGPVAARVGDGLVPVLDLWRTAALLRRHDQQVRARTVLDAVAAEASVPLLTYLRASAEHRPAAQTSADEGTALARFEGLVRGLLEGRESEARVDLRGEEVAALAARARTEFVDVAVPGADSPAFTSVDLLIAARDEHAPAEGDFQIVVGEGHAPALLSVFPTDHFRREEGRPDRIAALMDNVFADAGVRVAQVVIGRGTKIFPYRVADILVELRPHLPRAGEAVPAAALRVLRDGAGVALHDDDGPLLLHPQLKRAPGFDPLAAFTLPAVEDHPFLLPGHTPRLTVDGVVYQRERWQEPGLPWDASLSGWPLLRAAREWRHRAGMPEQVYYRTPEEPKPLLLDFTSRHLIEVFHRHVARSTGPVTVTEMLPSPDGIWLPAPDGRHTFELRAFAIHPGEKATTPSGPGWRIDRGHAPR</sequence>